<dbReference type="EMBL" id="CP017267">
    <property type="protein sequence ID" value="APB30855.1"/>
    <property type="molecule type" value="Genomic_DNA"/>
</dbReference>
<dbReference type="Pfam" id="PF00497">
    <property type="entry name" value="SBP_bac_3"/>
    <property type="match status" value="1"/>
</dbReference>
<name>A0A1J0A4N0_9ENTE</name>
<keyword evidence="1 2" id="KW-0732">Signal</keyword>
<keyword evidence="5" id="KW-1185">Reference proteome</keyword>
<dbReference type="PROSITE" id="PS51257">
    <property type="entry name" value="PROKAR_LIPOPROTEIN"/>
    <property type="match status" value="1"/>
</dbReference>
<protein>
    <submittedName>
        <fullName evidence="4">Amino acid ABC transporter substrate-binding protein</fullName>
    </submittedName>
</protein>
<dbReference type="Proteomes" id="UP000191200">
    <property type="component" value="Chromosome"/>
</dbReference>
<proteinExistence type="predicted"/>
<evidence type="ECO:0000256" key="2">
    <source>
        <dbReference type="SAM" id="SignalP"/>
    </source>
</evidence>
<organism evidence="4 5">
    <name type="scientific">Vagococcus teuberi</name>
    <dbReference type="NCBI Taxonomy" id="519472"/>
    <lineage>
        <taxon>Bacteria</taxon>
        <taxon>Bacillati</taxon>
        <taxon>Bacillota</taxon>
        <taxon>Bacilli</taxon>
        <taxon>Lactobacillales</taxon>
        <taxon>Enterococcaceae</taxon>
        <taxon>Vagococcus</taxon>
    </lineage>
</organism>
<dbReference type="KEGG" id="vte:BHY08_02830"/>
<feature type="domain" description="Solute-binding protein family 3/N-terminal" evidence="3">
    <location>
        <begin position="46"/>
        <end position="274"/>
    </location>
</feature>
<evidence type="ECO:0000313" key="5">
    <source>
        <dbReference type="Proteomes" id="UP000191200"/>
    </source>
</evidence>
<dbReference type="InterPro" id="IPR001638">
    <property type="entry name" value="Solute-binding_3/MltF_N"/>
</dbReference>
<sequence length="278" mass="31558">MKMKKRTWTMVMLGALLLVVGACGKGGESGNGSDKDKWSEIEKNKKIVIGLDDTFVPMGFRDESDNIVGFDIDLAKEVFKEYGIKPEFQSIDWSMKENELNNGTIDLIWNGYNITDERKEKVAFSEPYISSKQQLVVMKESGIKSYTEMKDKVLGAQNASTGQDMIEKNPEVFLDIINDNETVLFDTFNEAFIDLKAKRIDGLIVDNVYANYYIAQQKNPKDYAVLDTPFDSADFAVGIRKSDKELKTKIDEAFKKLKDNGKMKEISEKWFGNDNAIK</sequence>
<feature type="signal peptide" evidence="2">
    <location>
        <begin position="1"/>
        <end position="24"/>
    </location>
</feature>
<dbReference type="Gene3D" id="3.40.190.10">
    <property type="entry name" value="Periplasmic binding protein-like II"/>
    <property type="match status" value="2"/>
</dbReference>
<dbReference type="SUPFAM" id="SSF53850">
    <property type="entry name" value="Periplasmic binding protein-like II"/>
    <property type="match status" value="1"/>
</dbReference>
<dbReference type="PANTHER" id="PTHR35936:SF34">
    <property type="entry name" value="ABC TRANSPORTER EXTRACELLULAR-BINDING PROTEIN YCKB-RELATED"/>
    <property type="match status" value="1"/>
</dbReference>
<evidence type="ECO:0000256" key="1">
    <source>
        <dbReference type="ARBA" id="ARBA00022729"/>
    </source>
</evidence>
<evidence type="ECO:0000313" key="4">
    <source>
        <dbReference type="EMBL" id="APB30855.1"/>
    </source>
</evidence>
<dbReference type="CDD" id="cd00996">
    <property type="entry name" value="PBP2_AatB_like"/>
    <property type="match status" value="1"/>
</dbReference>
<accession>A0A1J0A4N0</accession>
<dbReference type="RefSeq" id="WP_071456430.1">
    <property type="nucleotide sequence ID" value="NZ_CABJEN010000003.1"/>
</dbReference>
<dbReference type="OrthoDB" id="9775197at2"/>
<dbReference type="SMART" id="SM00062">
    <property type="entry name" value="PBPb"/>
    <property type="match status" value="1"/>
</dbReference>
<dbReference type="PANTHER" id="PTHR35936">
    <property type="entry name" value="MEMBRANE-BOUND LYTIC MUREIN TRANSGLYCOSYLASE F"/>
    <property type="match status" value="1"/>
</dbReference>
<dbReference type="STRING" id="519472.BHY08_02830"/>
<dbReference type="AlphaFoldDB" id="A0A1J0A4N0"/>
<evidence type="ECO:0000259" key="3">
    <source>
        <dbReference type="SMART" id="SM00062"/>
    </source>
</evidence>
<gene>
    <name evidence="4" type="ORF">BHY08_02830</name>
</gene>
<feature type="chain" id="PRO_5009608600" evidence="2">
    <location>
        <begin position="25"/>
        <end position="278"/>
    </location>
</feature>
<reference evidence="4 5" key="1">
    <citation type="submission" date="2016-09" db="EMBL/GenBank/DDBJ databases">
        <title>Vagococcus teuberi sp. nov., isolated from the Malian artisanal sour milk fene.</title>
        <authorList>
            <person name="Wullschleger S."/>
            <person name="Seifert C."/>
            <person name="Baumgartner S."/>
            <person name="Lacroix C."/>
            <person name="Bonfoh B."/>
            <person name="Stevens M.J."/>
            <person name="Meile L."/>
        </authorList>
    </citation>
    <scope>NUCLEOTIDE SEQUENCE [LARGE SCALE GENOMIC DNA]</scope>
    <source>
        <strain evidence="4 5">DSM 21459</strain>
    </source>
</reference>